<feature type="non-terminal residue" evidence="3">
    <location>
        <position position="1"/>
    </location>
</feature>
<evidence type="ECO:0000313" key="3">
    <source>
        <dbReference type="EMBL" id="KAK3321246.1"/>
    </source>
</evidence>
<dbReference type="AlphaFoldDB" id="A0AAE0IBI3"/>
<feature type="domain" description="YCII-related" evidence="2">
    <location>
        <begin position="61"/>
        <end position="166"/>
    </location>
</feature>
<evidence type="ECO:0000313" key="4">
    <source>
        <dbReference type="Proteomes" id="UP001286456"/>
    </source>
</evidence>
<dbReference type="EMBL" id="JAUEPO010000005">
    <property type="protein sequence ID" value="KAK3321246.1"/>
    <property type="molecule type" value="Genomic_DNA"/>
</dbReference>
<dbReference type="PANTHER" id="PTHR35174">
    <property type="entry name" value="BLL7171 PROTEIN-RELATED"/>
    <property type="match status" value="1"/>
</dbReference>
<comment type="caution">
    <text evidence="3">The sequence shown here is derived from an EMBL/GenBank/DDBJ whole genome shotgun (WGS) entry which is preliminary data.</text>
</comment>
<dbReference type="InterPro" id="IPR011008">
    <property type="entry name" value="Dimeric_a/b-barrel"/>
</dbReference>
<dbReference type="SUPFAM" id="SSF54909">
    <property type="entry name" value="Dimeric alpha+beta barrel"/>
    <property type="match status" value="1"/>
</dbReference>
<evidence type="ECO:0000256" key="1">
    <source>
        <dbReference type="SAM" id="MobiDB-lite"/>
    </source>
</evidence>
<reference evidence="3" key="1">
    <citation type="journal article" date="2023" name="Mol. Phylogenet. Evol.">
        <title>Genome-scale phylogeny and comparative genomics of the fungal order Sordariales.</title>
        <authorList>
            <person name="Hensen N."/>
            <person name="Bonometti L."/>
            <person name="Westerberg I."/>
            <person name="Brannstrom I.O."/>
            <person name="Guillou S."/>
            <person name="Cros-Aarteil S."/>
            <person name="Calhoun S."/>
            <person name="Haridas S."/>
            <person name="Kuo A."/>
            <person name="Mondo S."/>
            <person name="Pangilinan J."/>
            <person name="Riley R."/>
            <person name="LaButti K."/>
            <person name="Andreopoulos B."/>
            <person name="Lipzen A."/>
            <person name="Chen C."/>
            <person name="Yan M."/>
            <person name="Daum C."/>
            <person name="Ng V."/>
            <person name="Clum A."/>
            <person name="Steindorff A."/>
            <person name="Ohm R.A."/>
            <person name="Martin F."/>
            <person name="Silar P."/>
            <person name="Natvig D.O."/>
            <person name="Lalanne C."/>
            <person name="Gautier V."/>
            <person name="Ament-Velasquez S.L."/>
            <person name="Kruys A."/>
            <person name="Hutchinson M.I."/>
            <person name="Powell A.J."/>
            <person name="Barry K."/>
            <person name="Miller A.N."/>
            <person name="Grigoriev I.V."/>
            <person name="Debuchy R."/>
            <person name="Gladieux P."/>
            <person name="Hiltunen Thoren M."/>
            <person name="Johannesson H."/>
        </authorList>
    </citation>
    <scope>NUCLEOTIDE SEQUENCE</scope>
    <source>
        <strain evidence="3">SMH4131-1</strain>
    </source>
</reference>
<feature type="region of interest" description="Disordered" evidence="1">
    <location>
        <begin position="22"/>
        <end position="52"/>
    </location>
</feature>
<dbReference type="Pfam" id="PF03795">
    <property type="entry name" value="YCII"/>
    <property type="match status" value="1"/>
</dbReference>
<dbReference type="Proteomes" id="UP001286456">
    <property type="component" value="Unassembled WGS sequence"/>
</dbReference>
<organism evidence="3 4">
    <name type="scientific">Cercophora scortea</name>
    <dbReference type="NCBI Taxonomy" id="314031"/>
    <lineage>
        <taxon>Eukaryota</taxon>
        <taxon>Fungi</taxon>
        <taxon>Dikarya</taxon>
        <taxon>Ascomycota</taxon>
        <taxon>Pezizomycotina</taxon>
        <taxon>Sordariomycetes</taxon>
        <taxon>Sordariomycetidae</taxon>
        <taxon>Sordariales</taxon>
        <taxon>Lasiosphaeriaceae</taxon>
        <taxon>Cercophora</taxon>
    </lineage>
</organism>
<protein>
    <recommendedName>
        <fullName evidence="2">YCII-related domain-containing protein</fullName>
    </recommendedName>
</protein>
<sequence>MRTPPLRFNLPKNSCPRHQFHCSRPQHHPRQRHPLSQAHGATRTRNNIRQRAPNSGIMPRYMILVLANAATEAGSTAVELLEMGKFNDSLREAGLLQAAEGLTPTTEGYRVSFGLSEAEVEKGPFDLEKQGTISGFWFVKADNIDVVLEFAKKVPFKEGQVEVRRVAGASDFGEELLAEMRKGRKKLMGEE</sequence>
<reference evidence="3" key="2">
    <citation type="submission" date="2023-06" db="EMBL/GenBank/DDBJ databases">
        <authorList>
            <consortium name="Lawrence Berkeley National Laboratory"/>
            <person name="Haridas S."/>
            <person name="Hensen N."/>
            <person name="Bonometti L."/>
            <person name="Westerberg I."/>
            <person name="Brannstrom I.O."/>
            <person name="Guillou S."/>
            <person name="Cros-Aarteil S."/>
            <person name="Calhoun S."/>
            <person name="Kuo A."/>
            <person name="Mondo S."/>
            <person name="Pangilinan J."/>
            <person name="Riley R."/>
            <person name="Labutti K."/>
            <person name="Andreopoulos B."/>
            <person name="Lipzen A."/>
            <person name="Chen C."/>
            <person name="Yanf M."/>
            <person name="Daum C."/>
            <person name="Ng V."/>
            <person name="Clum A."/>
            <person name="Steindorff A."/>
            <person name="Ohm R."/>
            <person name="Martin F."/>
            <person name="Silar P."/>
            <person name="Natvig D."/>
            <person name="Lalanne C."/>
            <person name="Gautier V."/>
            <person name="Ament-Velasquez S.L."/>
            <person name="Kruys A."/>
            <person name="Hutchinson M.I."/>
            <person name="Powell A.J."/>
            <person name="Barry K."/>
            <person name="Miller A.N."/>
            <person name="Grigoriev I.V."/>
            <person name="Debuchy R."/>
            <person name="Gladieux P."/>
            <person name="Thoren M.H."/>
            <person name="Johannesson H."/>
        </authorList>
    </citation>
    <scope>NUCLEOTIDE SEQUENCE</scope>
    <source>
        <strain evidence="3">SMH4131-1</strain>
    </source>
</reference>
<evidence type="ECO:0000259" key="2">
    <source>
        <dbReference type="Pfam" id="PF03795"/>
    </source>
</evidence>
<feature type="compositionally biased region" description="Polar residues" evidence="1">
    <location>
        <begin position="43"/>
        <end position="52"/>
    </location>
</feature>
<accession>A0AAE0IBI3</accession>
<dbReference type="InterPro" id="IPR005545">
    <property type="entry name" value="YCII"/>
</dbReference>
<dbReference type="Gene3D" id="3.30.70.1060">
    <property type="entry name" value="Dimeric alpha+beta barrel"/>
    <property type="match status" value="1"/>
</dbReference>
<keyword evidence="4" id="KW-1185">Reference proteome</keyword>
<proteinExistence type="predicted"/>
<feature type="compositionally biased region" description="Basic residues" evidence="1">
    <location>
        <begin position="22"/>
        <end position="33"/>
    </location>
</feature>
<name>A0AAE0IBI3_9PEZI</name>
<gene>
    <name evidence="3" type="ORF">B0T19DRAFT_431927</name>
</gene>